<proteinExistence type="inferred from homology"/>
<dbReference type="GO" id="GO:0006364">
    <property type="term" value="P:rRNA processing"/>
    <property type="evidence" value="ECO:0007669"/>
    <property type="project" value="UniProtKB-UniRule"/>
</dbReference>
<evidence type="ECO:0000256" key="5">
    <source>
        <dbReference type="HAMAP-Rule" id="MF_00014"/>
    </source>
</evidence>
<dbReference type="InterPro" id="IPR002676">
    <property type="entry name" value="RimM_N"/>
</dbReference>
<dbReference type="PANTHER" id="PTHR33692:SF1">
    <property type="entry name" value="RIBOSOME MATURATION FACTOR RIMM"/>
    <property type="match status" value="1"/>
</dbReference>
<dbReference type="GO" id="GO:0005737">
    <property type="term" value="C:cytoplasm"/>
    <property type="evidence" value="ECO:0007669"/>
    <property type="project" value="UniProtKB-SubCell"/>
</dbReference>
<dbReference type="Gene3D" id="2.30.30.240">
    <property type="entry name" value="PRC-barrel domain"/>
    <property type="match status" value="1"/>
</dbReference>
<dbReference type="AlphaFoldDB" id="A0A6J4QZY8"/>
<evidence type="ECO:0000256" key="4">
    <source>
        <dbReference type="ARBA" id="ARBA00023186"/>
    </source>
</evidence>
<feature type="domain" description="Ribosome maturation factor RimM PRC barrel" evidence="7">
    <location>
        <begin position="99"/>
        <end position="162"/>
    </location>
</feature>
<comment type="subunit">
    <text evidence="5">Binds ribosomal protein uS19.</text>
</comment>
<dbReference type="InterPro" id="IPR011961">
    <property type="entry name" value="RimM"/>
</dbReference>
<accession>A0A6J4QZY8</accession>
<dbReference type="Gene3D" id="2.40.30.60">
    <property type="entry name" value="RimM"/>
    <property type="match status" value="1"/>
</dbReference>
<evidence type="ECO:0000313" key="8">
    <source>
        <dbReference type="EMBL" id="CAA9452871.1"/>
    </source>
</evidence>
<dbReference type="NCBIfam" id="TIGR02273">
    <property type="entry name" value="16S_RimM"/>
    <property type="match status" value="1"/>
</dbReference>
<evidence type="ECO:0000259" key="7">
    <source>
        <dbReference type="Pfam" id="PF24986"/>
    </source>
</evidence>
<dbReference type="InterPro" id="IPR056792">
    <property type="entry name" value="PRC_RimM"/>
</dbReference>
<evidence type="ECO:0000256" key="3">
    <source>
        <dbReference type="ARBA" id="ARBA00022552"/>
    </source>
</evidence>
<keyword evidence="4 5" id="KW-0143">Chaperone</keyword>
<keyword evidence="1 5" id="KW-0963">Cytoplasm</keyword>
<dbReference type="Pfam" id="PF24986">
    <property type="entry name" value="PRC_RimM"/>
    <property type="match status" value="1"/>
</dbReference>
<dbReference type="HAMAP" id="MF_00014">
    <property type="entry name" value="Ribosome_mat_RimM"/>
    <property type="match status" value="1"/>
</dbReference>
<evidence type="ECO:0000259" key="6">
    <source>
        <dbReference type="Pfam" id="PF01782"/>
    </source>
</evidence>
<dbReference type="InterPro" id="IPR011033">
    <property type="entry name" value="PRC_barrel-like_sf"/>
</dbReference>
<dbReference type="InterPro" id="IPR009000">
    <property type="entry name" value="Transl_B-barrel_sf"/>
</dbReference>
<comment type="function">
    <text evidence="5">An accessory protein needed during the final step in the assembly of 30S ribosomal subunit, possibly for assembly of the head region. Essential for efficient processing of 16S rRNA. May be needed both before and after RbfA during the maturation of 16S rRNA. It has affinity for free ribosomal 30S subunits but not for 70S ribosomes.</text>
</comment>
<dbReference type="SUPFAM" id="SSF50346">
    <property type="entry name" value="PRC-barrel domain"/>
    <property type="match status" value="1"/>
</dbReference>
<sequence length="165" mass="17882">MAEFTDPVVIGVIASPHGVRGTVRVKAPGSGLHLREGVEPVVDGKRYRILAARETPKGFLVDLEGITDRNTAASLRGSEMLLEREELDAPEEEEFYVGDLVGLGVFDTSGEYLGSVAEVLDTPAHEILVINDEGPGRYVPFTYEHVPEVDLEGGRIVANPPETEE</sequence>
<dbReference type="EMBL" id="CADCVG010000049">
    <property type="protein sequence ID" value="CAA9452871.1"/>
    <property type="molecule type" value="Genomic_DNA"/>
</dbReference>
<dbReference type="InterPro" id="IPR036976">
    <property type="entry name" value="RimM_N_sf"/>
</dbReference>
<dbReference type="SUPFAM" id="SSF50447">
    <property type="entry name" value="Translation proteins"/>
    <property type="match status" value="1"/>
</dbReference>
<keyword evidence="3 5" id="KW-0698">rRNA processing</keyword>
<dbReference type="Pfam" id="PF01782">
    <property type="entry name" value="RimM"/>
    <property type="match status" value="1"/>
</dbReference>
<name>A0A6J4QZY8_9ACTN</name>
<dbReference type="GO" id="GO:0005840">
    <property type="term" value="C:ribosome"/>
    <property type="evidence" value="ECO:0007669"/>
    <property type="project" value="InterPro"/>
</dbReference>
<comment type="domain">
    <text evidence="5">The PRC barrel domain binds ribosomal protein uS19.</text>
</comment>
<gene>
    <name evidence="5" type="primary">rimM</name>
    <name evidence="8" type="ORF">AVDCRST_MAG14-1163</name>
</gene>
<protein>
    <recommendedName>
        <fullName evidence="5">Ribosome maturation factor RimM</fullName>
    </recommendedName>
</protein>
<dbReference type="PANTHER" id="PTHR33692">
    <property type="entry name" value="RIBOSOME MATURATION FACTOR RIMM"/>
    <property type="match status" value="1"/>
</dbReference>
<dbReference type="GO" id="GO:0043022">
    <property type="term" value="F:ribosome binding"/>
    <property type="evidence" value="ECO:0007669"/>
    <property type="project" value="InterPro"/>
</dbReference>
<comment type="similarity">
    <text evidence="5">Belongs to the RimM family.</text>
</comment>
<keyword evidence="2 5" id="KW-0690">Ribosome biogenesis</keyword>
<feature type="domain" description="RimM N-terminal" evidence="6">
    <location>
        <begin position="9"/>
        <end position="85"/>
    </location>
</feature>
<comment type="subcellular location">
    <subcellularLocation>
        <location evidence="5">Cytoplasm</location>
    </subcellularLocation>
</comment>
<organism evidence="8">
    <name type="scientific">uncultured Rubrobacteraceae bacterium</name>
    <dbReference type="NCBI Taxonomy" id="349277"/>
    <lineage>
        <taxon>Bacteria</taxon>
        <taxon>Bacillati</taxon>
        <taxon>Actinomycetota</taxon>
        <taxon>Rubrobacteria</taxon>
        <taxon>Rubrobacterales</taxon>
        <taxon>Rubrobacteraceae</taxon>
        <taxon>environmental samples</taxon>
    </lineage>
</organism>
<evidence type="ECO:0000256" key="1">
    <source>
        <dbReference type="ARBA" id="ARBA00022490"/>
    </source>
</evidence>
<reference evidence="8" key="1">
    <citation type="submission" date="2020-02" db="EMBL/GenBank/DDBJ databases">
        <authorList>
            <person name="Meier V. D."/>
        </authorList>
    </citation>
    <scope>NUCLEOTIDE SEQUENCE</scope>
    <source>
        <strain evidence="8">AVDCRST_MAG14</strain>
    </source>
</reference>
<evidence type="ECO:0000256" key="2">
    <source>
        <dbReference type="ARBA" id="ARBA00022517"/>
    </source>
</evidence>
<dbReference type="GO" id="GO:0042274">
    <property type="term" value="P:ribosomal small subunit biogenesis"/>
    <property type="evidence" value="ECO:0007669"/>
    <property type="project" value="UniProtKB-UniRule"/>
</dbReference>